<dbReference type="Proteomes" id="UP001152519">
    <property type="component" value="Unassembled WGS sequence"/>
</dbReference>
<keyword evidence="3" id="KW-1185">Reference proteome</keyword>
<gene>
    <name evidence="2" type="ORF">SCOCK_200141</name>
</gene>
<sequence length="86" mass="8728">MGDPAAAAGPDPGGPAQLGPRPRHGEAAQGARPGGADPFLRQAAGAGQPRSRRHLRLSEPVRAGGRPFRRVFSHACATAEPSPCSA</sequence>
<evidence type="ECO:0000313" key="2">
    <source>
        <dbReference type="EMBL" id="CAG6393529.1"/>
    </source>
</evidence>
<evidence type="ECO:0000256" key="1">
    <source>
        <dbReference type="SAM" id="MobiDB-lite"/>
    </source>
</evidence>
<dbReference type="AlphaFoldDB" id="A0A9W4GQF6"/>
<feature type="compositionally biased region" description="Low complexity" evidence="1">
    <location>
        <begin position="1"/>
        <end position="20"/>
    </location>
</feature>
<name>A0A9W4GQF6_9ACTN</name>
<reference evidence="2" key="1">
    <citation type="submission" date="2021-05" db="EMBL/GenBank/DDBJ databases">
        <authorList>
            <person name="Arsene-Ploetze F."/>
        </authorList>
    </citation>
    <scope>NUCLEOTIDE SEQUENCE</scope>
    <source>
        <strain evidence="2">DSM 42138</strain>
    </source>
</reference>
<proteinExistence type="predicted"/>
<feature type="region of interest" description="Disordered" evidence="1">
    <location>
        <begin position="1"/>
        <end position="62"/>
    </location>
</feature>
<organism evidence="2 3">
    <name type="scientific">Actinacidiphila cocklensis</name>
    <dbReference type="NCBI Taxonomy" id="887465"/>
    <lineage>
        <taxon>Bacteria</taxon>
        <taxon>Bacillati</taxon>
        <taxon>Actinomycetota</taxon>
        <taxon>Actinomycetes</taxon>
        <taxon>Kitasatosporales</taxon>
        <taxon>Streptomycetaceae</taxon>
        <taxon>Actinacidiphila</taxon>
    </lineage>
</organism>
<dbReference type="EMBL" id="CAJSLV010000049">
    <property type="protein sequence ID" value="CAG6393529.1"/>
    <property type="molecule type" value="Genomic_DNA"/>
</dbReference>
<accession>A0A9W4GQF6</accession>
<evidence type="ECO:0000313" key="3">
    <source>
        <dbReference type="Proteomes" id="UP001152519"/>
    </source>
</evidence>
<comment type="caution">
    <text evidence="2">The sequence shown here is derived from an EMBL/GenBank/DDBJ whole genome shotgun (WGS) entry which is preliminary data.</text>
</comment>
<protein>
    <submittedName>
        <fullName evidence="2">Uncharacterized protein</fullName>
    </submittedName>
</protein>